<comment type="caution">
    <text evidence="1">The sequence shown here is derived from an EMBL/GenBank/DDBJ whole genome shotgun (WGS) entry which is preliminary data.</text>
</comment>
<sequence>MWPERGTLPMRSAICLMILATFVAGCETWEPGRAEAVMDASERPGRAHAAALAGDDVGAMRRTGAELLAVVSLCWGSVSC</sequence>
<dbReference type="PROSITE" id="PS51257">
    <property type="entry name" value="PROKAR_LIPOPROTEIN"/>
    <property type="match status" value="1"/>
</dbReference>
<evidence type="ECO:0000313" key="2">
    <source>
        <dbReference type="Proteomes" id="UP000215377"/>
    </source>
</evidence>
<reference evidence="1 2" key="1">
    <citation type="submission" date="2013-04" db="EMBL/GenBank/DDBJ databases">
        <title>Oceanicola sp. 22II1-22F33 Genome Sequencing.</title>
        <authorList>
            <person name="Lai Q."/>
            <person name="Li G."/>
            <person name="Shao Z."/>
        </authorList>
    </citation>
    <scope>NUCLEOTIDE SEQUENCE [LARGE SCALE GENOMIC DNA]</scope>
    <source>
        <strain evidence="1 2">22II1-22F33</strain>
    </source>
</reference>
<protein>
    <recommendedName>
        <fullName evidence="3">Lipoprotein</fullName>
    </recommendedName>
</protein>
<organism evidence="1 2">
    <name type="scientific">Marinibacterium profundimaris</name>
    <dbReference type="NCBI Taxonomy" id="1679460"/>
    <lineage>
        <taxon>Bacteria</taxon>
        <taxon>Pseudomonadati</taxon>
        <taxon>Pseudomonadota</taxon>
        <taxon>Alphaproteobacteria</taxon>
        <taxon>Rhodobacterales</taxon>
        <taxon>Paracoccaceae</taxon>
        <taxon>Marinibacterium</taxon>
    </lineage>
</organism>
<name>A0A225NTD6_9RHOB</name>
<evidence type="ECO:0008006" key="3">
    <source>
        <dbReference type="Google" id="ProtNLM"/>
    </source>
</evidence>
<dbReference type="Proteomes" id="UP000215377">
    <property type="component" value="Unassembled WGS sequence"/>
</dbReference>
<evidence type="ECO:0000313" key="1">
    <source>
        <dbReference type="EMBL" id="OWU77590.1"/>
    </source>
</evidence>
<gene>
    <name evidence="1" type="ORF">ATO3_02565</name>
</gene>
<proteinExistence type="predicted"/>
<dbReference type="EMBL" id="AQQR01000001">
    <property type="protein sequence ID" value="OWU77590.1"/>
    <property type="molecule type" value="Genomic_DNA"/>
</dbReference>
<keyword evidence="2" id="KW-1185">Reference proteome</keyword>
<dbReference type="AlphaFoldDB" id="A0A225NTD6"/>
<accession>A0A225NTD6</accession>